<dbReference type="InterPro" id="IPR027417">
    <property type="entry name" value="P-loop_NTPase"/>
</dbReference>
<dbReference type="Proteomes" id="UP000626220">
    <property type="component" value="Unassembled WGS sequence"/>
</dbReference>
<proteinExistence type="predicted"/>
<dbReference type="SUPFAM" id="SSF52540">
    <property type="entry name" value="P-loop containing nucleoside triphosphate hydrolases"/>
    <property type="match status" value="1"/>
</dbReference>
<name>A0A8J3MA67_9RHOB</name>
<evidence type="ECO:0000256" key="1">
    <source>
        <dbReference type="ARBA" id="ARBA00022679"/>
    </source>
</evidence>
<dbReference type="InterPro" id="IPR037359">
    <property type="entry name" value="NST/OST"/>
</dbReference>
<evidence type="ECO:0000259" key="3">
    <source>
        <dbReference type="Pfam" id="PF00685"/>
    </source>
</evidence>
<sequence>MKPNFFIVGAPKCGTTSLARYLSQHDEVFISTPKEPSYFARHLWRDEIRPELLPFRCELDAYLQLFSEADHNKHKAVGEGSTIYLSSRQALTEIRELQPAARIIVMLRNPVDLAYALHSECRLHLHEDEEDFETAWSLQETRRNGNRIPKGSDRVQSLLYGDMARLGEQLETVLEIFPRDQVMWIFFDDFKADTGLQYRCVLEFLELSNDGRTAFPVVNQNQNARPSAVLRILKTNRMLRRASASLKRSFGVQSWGIVKRLQNRTAETAPRPPLSPALRAEMTQYFAEDVARLARITGRDLSGWSSLSQPTLPMQ</sequence>
<gene>
    <name evidence="4" type="ORF">GCM10017056_48200</name>
</gene>
<dbReference type="PANTHER" id="PTHR10605">
    <property type="entry name" value="HEPARAN SULFATE SULFOTRANSFERASE"/>
    <property type="match status" value="1"/>
</dbReference>
<reference evidence="4" key="2">
    <citation type="submission" date="2020-09" db="EMBL/GenBank/DDBJ databases">
        <authorList>
            <person name="Sun Q."/>
            <person name="Kim S."/>
        </authorList>
    </citation>
    <scope>NUCLEOTIDE SEQUENCE</scope>
    <source>
        <strain evidence="4">KCTC 42650</strain>
    </source>
</reference>
<keyword evidence="1" id="KW-0808">Transferase</keyword>
<dbReference type="Pfam" id="PF00685">
    <property type="entry name" value="Sulfotransfer_1"/>
    <property type="match status" value="1"/>
</dbReference>
<dbReference type="EMBL" id="BNCJ01000029">
    <property type="protein sequence ID" value="GHF71692.1"/>
    <property type="molecule type" value="Genomic_DNA"/>
</dbReference>
<protein>
    <submittedName>
        <fullName evidence="4">Sulfotransferase</fullName>
    </submittedName>
</protein>
<feature type="domain" description="Sulfotransferase" evidence="3">
    <location>
        <begin position="3"/>
        <end position="210"/>
    </location>
</feature>
<evidence type="ECO:0000313" key="5">
    <source>
        <dbReference type="Proteomes" id="UP000626220"/>
    </source>
</evidence>
<keyword evidence="5" id="KW-1185">Reference proteome</keyword>
<comment type="caution">
    <text evidence="4">The sequence shown here is derived from an EMBL/GenBank/DDBJ whole genome shotgun (WGS) entry which is preliminary data.</text>
</comment>
<dbReference type="PANTHER" id="PTHR10605:SF56">
    <property type="entry name" value="BIFUNCTIONAL HEPARAN SULFATE N-DEACETYLASE_N-SULFOTRANSFERASE"/>
    <property type="match status" value="1"/>
</dbReference>
<dbReference type="InterPro" id="IPR000863">
    <property type="entry name" value="Sulfotransferase_dom"/>
</dbReference>
<organism evidence="4 5">
    <name type="scientific">Seohaeicola zhoushanensis</name>
    <dbReference type="NCBI Taxonomy" id="1569283"/>
    <lineage>
        <taxon>Bacteria</taxon>
        <taxon>Pseudomonadati</taxon>
        <taxon>Pseudomonadota</taxon>
        <taxon>Alphaproteobacteria</taxon>
        <taxon>Rhodobacterales</taxon>
        <taxon>Roseobacteraceae</taxon>
        <taxon>Seohaeicola</taxon>
    </lineage>
</organism>
<accession>A0A8J3MA67</accession>
<dbReference type="RefSeq" id="WP_189682694.1">
    <property type="nucleotide sequence ID" value="NZ_BNCJ01000029.1"/>
</dbReference>
<reference evidence="4" key="1">
    <citation type="journal article" date="2014" name="Int. J. Syst. Evol. Microbiol.">
        <title>Complete genome sequence of Corynebacterium casei LMG S-19264T (=DSM 44701T), isolated from a smear-ripened cheese.</title>
        <authorList>
            <consortium name="US DOE Joint Genome Institute (JGI-PGF)"/>
            <person name="Walter F."/>
            <person name="Albersmeier A."/>
            <person name="Kalinowski J."/>
            <person name="Ruckert C."/>
        </authorList>
    </citation>
    <scope>NUCLEOTIDE SEQUENCE</scope>
    <source>
        <strain evidence="4">KCTC 42650</strain>
    </source>
</reference>
<dbReference type="Gene3D" id="3.40.50.300">
    <property type="entry name" value="P-loop containing nucleotide triphosphate hydrolases"/>
    <property type="match status" value="1"/>
</dbReference>
<keyword evidence="2" id="KW-0325">Glycoprotein</keyword>
<dbReference type="GO" id="GO:0008146">
    <property type="term" value="F:sulfotransferase activity"/>
    <property type="evidence" value="ECO:0007669"/>
    <property type="project" value="InterPro"/>
</dbReference>
<dbReference type="AlphaFoldDB" id="A0A8J3MA67"/>
<evidence type="ECO:0000256" key="2">
    <source>
        <dbReference type="ARBA" id="ARBA00023180"/>
    </source>
</evidence>
<evidence type="ECO:0000313" key="4">
    <source>
        <dbReference type="EMBL" id="GHF71692.1"/>
    </source>
</evidence>